<gene>
    <name evidence="1" type="ORF">SAMN05216555_104107</name>
</gene>
<dbReference type="Proteomes" id="UP000182130">
    <property type="component" value="Unassembled WGS sequence"/>
</dbReference>
<protein>
    <submittedName>
        <fullName evidence="1">Uncharacterized protein</fullName>
    </submittedName>
</protein>
<accession>A0A1G8N113</accession>
<reference evidence="2" key="1">
    <citation type="submission" date="2016-10" db="EMBL/GenBank/DDBJ databases">
        <authorList>
            <person name="Varghese N."/>
            <person name="Submissions S."/>
        </authorList>
    </citation>
    <scope>NUCLEOTIDE SEQUENCE [LARGE SCALE GENOMIC DNA]</scope>
    <source>
        <strain evidence="2">CGMCC 1.10783</strain>
    </source>
</reference>
<dbReference type="AlphaFoldDB" id="A0A1G8N113"/>
<proteinExistence type="predicted"/>
<dbReference type="RefSeq" id="WP_074587845.1">
    <property type="nucleotide sequence ID" value="NZ_FNEI01000004.1"/>
</dbReference>
<name>A0A1G8N113_9MICC</name>
<dbReference type="STRING" id="1045773.SAMN05216555_104107"/>
<sequence>MSTQEPGPVYGSNAGGTQQEQGPRVGTVVWGLVVVALAALIVISKLGLVVLNANYVLIGLMIGAGAALIVGGLISARSRNSTAKDAEQDSANGNLPGQ</sequence>
<evidence type="ECO:0000313" key="2">
    <source>
        <dbReference type="Proteomes" id="UP000182130"/>
    </source>
</evidence>
<evidence type="ECO:0000313" key="1">
    <source>
        <dbReference type="EMBL" id="SDI73767.1"/>
    </source>
</evidence>
<keyword evidence="2" id="KW-1185">Reference proteome</keyword>
<organism evidence="1 2">
    <name type="scientific">Arthrobacter cupressi</name>
    <dbReference type="NCBI Taxonomy" id="1045773"/>
    <lineage>
        <taxon>Bacteria</taxon>
        <taxon>Bacillati</taxon>
        <taxon>Actinomycetota</taxon>
        <taxon>Actinomycetes</taxon>
        <taxon>Micrococcales</taxon>
        <taxon>Micrococcaceae</taxon>
        <taxon>Arthrobacter</taxon>
    </lineage>
</organism>
<dbReference type="EMBL" id="FNEI01000004">
    <property type="protein sequence ID" value="SDI73767.1"/>
    <property type="molecule type" value="Genomic_DNA"/>
</dbReference>